<keyword evidence="4" id="KW-1134">Transmembrane beta strand</keyword>
<evidence type="ECO:0000313" key="14">
    <source>
        <dbReference type="Proteomes" id="UP000765845"/>
    </source>
</evidence>
<dbReference type="SUPFAM" id="SSF56935">
    <property type="entry name" value="Porins"/>
    <property type="match status" value="1"/>
</dbReference>
<accession>A0ABX1GIJ5</accession>
<keyword evidence="3" id="KW-0813">Transport</keyword>
<organism evidence="13 14">
    <name type="scientific">Spongiibacter thalassae</name>
    <dbReference type="NCBI Taxonomy" id="2721624"/>
    <lineage>
        <taxon>Bacteria</taxon>
        <taxon>Pseudomonadati</taxon>
        <taxon>Pseudomonadota</taxon>
        <taxon>Gammaproteobacteria</taxon>
        <taxon>Cellvibrionales</taxon>
        <taxon>Spongiibacteraceae</taxon>
        <taxon>Spongiibacter</taxon>
    </lineage>
</organism>
<comment type="subunit">
    <text evidence="2">Homotrimer.</text>
</comment>
<name>A0ABX1GIJ5_9GAMM</name>
<proteinExistence type="predicted"/>
<feature type="domain" description="Porin" evidence="12">
    <location>
        <begin position="9"/>
        <end position="322"/>
    </location>
</feature>
<evidence type="ECO:0000256" key="9">
    <source>
        <dbReference type="ARBA" id="ARBA00023136"/>
    </source>
</evidence>
<dbReference type="Pfam" id="PF13609">
    <property type="entry name" value="Porin_4"/>
    <property type="match status" value="1"/>
</dbReference>
<evidence type="ECO:0000256" key="1">
    <source>
        <dbReference type="ARBA" id="ARBA00004571"/>
    </source>
</evidence>
<dbReference type="EMBL" id="JAAWWK010000006">
    <property type="protein sequence ID" value="NKI19049.1"/>
    <property type="molecule type" value="Genomic_DNA"/>
</dbReference>
<evidence type="ECO:0000256" key="7">
    <source>
        <dbReference type="ARBA" id="ARBA00023065"/>
    </source>
</evidence>
<evidence type="ECO:0000256" key="4">
    <source>
        <dbReference type="ARBA" id="ARBA00022452"/>
    </source>
</evidence>
<evidence type="ECO:0000256" key="11">
    <source>
        <dbReference type="SAM" id="SignalP"/>
    </source>
</evidence>
<dbReference type="PANTHER" id="PTHR34501">
    <property type="entry name" value="PROTEIN YDDL-RELATED"/>
    <property type="match status" value="1"/>
</dbReference>
<keyword evidence="8" id="KW-0626">Porin</keyword>
<dbReference type="Gene3D" id="2.40.160.10">
    <property type="entry name" value="Porin"/>
    <property type="match status" value="1"/>
</dbReference>
<evidence type="ECO:0000256" key="10">
    <source>
        <dbReference type="ARBA" id="ARBA00023237"/>
    </source>
</evidence>
<dbReference type="Proteomes" id="UP000765845">
    <property type="component" value="Unassembled WGS sequence"/>
</dbReference>
<gene>
    <name evidence="13" type="ORF">HCU74_16695</name>
</gene>
<evidence type="ECO:0000256" key="8">
    <source>
        <dbReference type="ARBA" id="ARBA00023114"/>
    </source>
</evidence>
<comment type="subcellular location">
    <subcellularLocation>
        <location evidence="1">Cell outer membrane</location>
        <topology evidence="1">Multi-pass membrane protein</topology>
    </subcellularLocation>
</comment>
<evidence type="ECO:0000256" key="2">
    <source>
        <dbReference type="ARBA" id="ARBA00011233"/>
    </source>
</evidence>
<keyword evidence="10" id="KW-0998">Cell outer membrane</keyword>
<sequence>MKVLRHSLLAMAVAAPALAQAEDFTPNFYGRADISINNTDTEADGTTVTTSSNASRIGIHNSHAIDEGLSVFYRLEYEVNWDERHKSGDDKSDNADIDGQTLRNRNSIVGLKGGWGSVFVGIHDTPLKKAEQKVDLFSDVFNADIDNVLEGQQRLSDTISYKTPKAAGLQGWVMLIPGEGEKNSGSDALGAPNDDGVADAVSASISYETKPVSLALAYETDVKDRDIVRLSAQHKSGPLQLGALAQIAENSDGTGTDGLGYVLSVGYKVSDKNTLKLQFTSADDESVEESAGSDMVSLGLDRKLGKSTKLYFFVTDRSNDDNAAEEYTSAGIGIQHKFGKDK</sequence>
<keyword evidence="6 11" id="KW-0732">Signal</keyword>
<dbReference type="PANTHER" id="PTHR34501:SF9">
    <property type="entry name" value="MAJOR OUTER MEMBRANE PROTEIN P.IA"/>
    <property type="match status" value="1"/>
</dbReference>
<evidence type="ECO:0000256" key="3">
    <source>
        <dbReference type="ARBA" id="ARBA00022448"/>
    </source>
</evidence>
<comment type="caution">
    <text evidence="13">The sequence shown here is derived from an EMBL/GenBank/DDBJ whole genome shotgun (WGS) entry which is preliminary data.</text>
</comment>
<protein>
    <submittedName>
        <fullName evidence="13">Porin</fullName>
    </submittedName>
</protein>
<keyword evidence="7" id="KW-0406">Ion transport</keyword>
<dbReference type="InterPro" id="IPR023614">
    <property type="entry name" value="Porin_dom_sf"/>
</dbReference>
<keyword evidence="9" id="KW-0472">Membrane</keyword>
<keyword evidence="14" id="KW-1185">Reference proteome</keyword>
<evidence type="ECO:0000256" key="6">
    <source>
        <dbReference type="ARBA" id="ARBA00022729"/>
    </source>
</evidence>
<evidence type="ECO:0000256" key="5">
    <source>
        <dbReference type="ARBA" id="ARBA00022692"/>
    </source>
</evidence>
<dbReference type="CDD" id="cd00342">
    <property type="entry name" value="gram_neg_porins"/>
    <property type="match status" value="1"/>
</dbReference>
<keyword evidence="5" id="KW-0812">Transmembrane</keyword>
<feature type="chain" id="PRO_5045775156" evidence="11">
    <location>
        <begin position="22"/>
        <end position="342"/>
    </location>
</feature>
<reference evidence="13 14" key="1">
    <citation type="submission" date="2020-04" db="EMBL/GenBank/DDBJ databases">
        <authorList>
            <person name="Yoon J."/>
        </authorList>
    </citation>
    <scope>NUCLEOTIDE SEQUENCE [LARGE SCALE GENOMIC DNA]</scope>
    <source>
        <strain evidence="13 14">KMU-166</strain>
    </source>
</reference>
<evidence type="ECO:0000313" key="13">
    <source>
        <dbReference type="EMBL" id="NKI19049.1"/>
    </source>
</evidence>
<dbReference type="InterPro" id="IPR050298">
    <property type="entry name" value="Gram-neg_bact_OMP"/>
</dbReference>
<feature type="signal peptide" evidence="11">
    <location>
        <begin position="1"/>
        <end position="21"/>
    </location>
</feature>
<evidence type="ECO:0000259" key="12">
    <source>
        <dbReference type="Pfam" id="PF13609"/>
    </source>
</evidence>
<dbReference type="RefSeq" id="WP_168451552.1">
    <property type="nucleotide sequence ID" value="NZ_JAAWWK010000006.1"/>
</dbReference>
<dbReference type="InterPro" id="IPR033900">
    <property type="entry name" value="Gram_neg_porin_domain"/>
</dbReference>